<dbReference type="AlphaFoldDB" id="A0A832N3F0"/>
<protein>
    <recommendedName>
        <fullName evidence="2">Flagellar biosynthesis protein FlgE</fullName>
    </recommendedName>
</protein>
<evidence type="ECO:0008006" key="2">
    <source>
        <dbReference type="Google" id="ProtNLM"/>
    </source>
</evidence>
<name>A0A832N3F0_9GAMM</name>
<accession>A0A832N3F0</accession>
<organism evidence="1">
    <name type="scientific">Candidatus Tenderia electrophaga</name>
    <dbReference type="NCBI Taxonomy" id="1748243"/>
    <lineage>
        <taxon>Bacteria</taxon>
        <taxon>Pseudomonadati</taxon>
        <taxon>Pseudomonadota</taxon>
        <taxon>Gammaproteobacteria</taxon>
        <taxon>Candidatus Tenderiales</taxon>
        <taxon>Candidatus Tenderiaceae</taxon>
        <taxon>Candidatus Tenderia</taxon>
    </lineage>
</organism>
<proteinExistence type="predicted"/>
<dbReference type="EMBL" id="DRNF01000080">
    <property type="protein sequence ID" value="HHJ80228.1"/>
    <property type="molecule type" value="Genomic_DNA"/>
</dbReference>
<reference evidence="1" key="1">
    <citation type="journal article" date="2020" name="mSystems">
        <title>Genome- and Community-Level Interaction Insights into Carbon Utilization and Element Cycling Functions of Hydrothermarchaeota in Hydrothermal Sediment.</title>
        <authorList>
            <person name="Zhou Z."/>
            <person name="Liu Y."/>
            <person name="Xu W."/>
            <person name="Pan J."/>
            <person name="Luo Z.H."/>
            <person name="Li M."/>
        </authorList>
    </citation>
    <scope>NUCLEOTIDE SEQUENCE [LARGE SCALE GENOMIC DNA]</scope>
    <source>
        <strain evidence="1">HyVt-505</strain>
    </source>
</reference>
<dbReference type="Proteomes" id="UP000885832">
    <property type="component" value="Unassembled WGS sequence"/>
</dbReference>
<sequence>MSTIPAFDSGLQSIQNGMNGLKRNAHQIATAKSSAIADNGPAQAAGVNNVTEPLIDMKMNKLQVEMGAKVIQAGSDMIGSLLDVKA</sequence>
<evidence type="ECO:0000313" key="1">
    <source>
        <dbReference type="EMBL" id="HHJ80228.1"/>
    </source>
</evidence>
<gene>
    <name evidence="1" type="ORF">ENJ65_01190</name>
</gene>
<comment type="caution">
    <text evidence="1">The sequence shown here is derived from an EMBL/GenBank/DDBJ whole genome shotgun (WGS) entry which is preliminary data.</text>
</comment>